<feature type="transmembrane region" description="Helical" evidence="2">
    <location>
        <begin position="280"/>
        <end position="299"/>
    </location>
</feature>
<dbReference type="Proteomes" id="UP000298030">
    <property type="component" value="Unassembled WGS sequence"/>
</dbReference>
<evidence type="ECO:0000256" key="2">
    <source>
        <dbReference type="SAM" id="Phobius"/>
    </source>
</evidence>
<protein>
    <recommendedName>
        <fullName evidence="3">DUF6533 domain-containing protein</fullName>
    </recommendedName>
</protein>
<keyword evidence="2" id="KW-1133">Transmembrane helix</keyword>
<feature type="transmembrane region" description="Helical" evidence="2">
    <location>
        <begin position="57"/>
        <end position="75"/>
    </location>
</feature>
<dbReference type="AlphaFoldDB" id="A0A4Y7RQX3"/>
<evidence type="ECO:0000313" key="4">
    <source>
        <dbReference type="EMBL" id="TEB11404.1"/>
    </source>
</evidence>
<keyword evidence="2" id="KW-0472">Membrane</keyword>
<reference evidence="4 5" key="1">
    <citation type="journal article" date="2019" name="Nat. Ecol. Evol.">
        <title>Megaphylogeny resolves global patterns of mushroom evolution.</title>
        <authorList>
            <person name="Varga T."/>
            <person name="Krizsan K."/>
            <person name="Foldi C."/>
            <person name="Dima B."/>
            <person name="Sanchez-Garcia M."/>
            <person name="Sanchez-Ramirez S."/>
            <person name="Szollosi G.J."/>
            <person name="Szarkandi J.G."/>
            <person name="Papp V."/>
            <person name="Albert L."/>
            <person name="Andreopoulos W."/>
            <person name="Angelini C."/>
            <person name="Antonin V."/>
            <person name="Barry K.W."/>
            <person name="Bougher N.L."/>
            <person name="Buchanan P."/>
            <person name="Buyck B."/>
            <person name="Bense V."/>
            <person name="Catcheside P."/>
            <person name="Chovatia M."/>
            <person name="Cooper J."/>
            <person name="Damon W."/>
            <person name="Desjardin D."/>
            <person name="Finy P."/>
            <person name="Geml J."/>
            <person name="Haridas S."/>
            <person name="Hughes K."/>
            <person name="Justo A."/>
            <person name="Karasinski D."/>
            <person name="Kautmanova I."/>
            <person name="Kiss B."/>
            <person name="Kocsube S."/>
            <person name="Kotiranta H."/>
            <person name="LaButti K.M."/>
            <person name="Lechner B.E."/>
            <person name="Liimatainen K."/>
            <person name="Lipzen A."/>
            <person name="Lukacs Z."/>
            <person name="Mihaltcheva S."/>
            <person name="Morgado L.N."/>
            <person name="Niskanen T."/>
            <person name="Noordeloos M.E."/>
            <person name="Ohm R.A."/>
            <person name="Ortiz-Santana B."/>
            <person name="Ovrebo C."/>
            <person name="Racz N."/>
            <person name="Riley R."/>
            <person name="Savchenko A."/>
            <person name="Shiryaev A."/>
            <person name="Soop K."/>
            <person name="Spirin V."/>
            <person name="Szebenyi C."/>
            <person name="Tomsovsky M."/>
            <person name="Tulloss R.E."/>
            <person name="Uehling J."/>
            <person name="Grigoriev I.V."/>
            <person name="Vagvolgyi C."/>
            <person name="Papp T."/>
            <person name="Martin F.M."/>
            <person name="Miettinen O."/>
            <person name="Hibbett D.S."/>
            <person name="Nagy L.G."/>
        </authorList>
    </citation>
    <scope>NUCLEOTIDE SEQUENCE [LARGE SCALE GENOMIC DNA]</scope>
    <source>
        <strain evidence="4 5">FP101781</strain>
    </source>
</reference>
<sequence>MTMSAEDIQALTDAVAAWRMQEYICIAFYCFYAYYVVLTISKEVSIILPQKWGRGKALHAIIRYGMVVFIGLQLSRDYRNYFSISLKACKALTIMVDAAYHTATLACNCEPKLPPSLRPRAIEPLTVVSLALCLGALLQVKPIYLIAIVILSCGVPFLNAVINLVANFQYPAEAVSGLDTELGYPCYVPSTEGWAEATVLYIGRDIRAYVNLVATILLALLGVLALVSRYKGQGGRLLQVIRRDGGLHYLSLLAVRMTTAILLTPATLRTSELDGSPVNLLMNMANIAIIPILAQRLLINMRKIDYMGSEPVASKLLFAPPPLGSEDDRDGDFESLERAQEPSGLRRRESAGEGSDRGEVDVRASSV</sequence>
<feature type="region of interest" description="Disordered" evidence="1">
    <location>
        <begin position="318"/>
        <end position="367"/>
    </location>
</feature>
<feature type="transmembrane region" description="Helical" evidence="2">
    <location>
        <begin position="145"/>
        <end position="166"/>
    </location>
</feature>
<organism evidence="4 5">
    <name type="scientific">Coprinellus micaceus</name>
    <name type="common">Glistening ink-cap mushroom</name>
    <name type="synonym">Coprinus micaceus</name>
    <dbReference type="NCBI Taxonomy" id="71717"/>
    <lineage>
        <taxon>Eukaryota</taxon>
        <taxon>Fungi</taxon>
        <taxon>Dikarya</taxon>
        <taxon>Basidiomycota</taxon>
        <taxon>Agaricomycotina</taxon>
        <taxon>Agaricomycetes</taxon>
        <taxon>Agaricomycetidae</taxon>
        <taxon>Agaricales</taxon>
        <taxon>Agaricineae</taxon>
        <taxon>Psathyrellaceae</taxon>
        <taxon>Coprinellus</taxon>
    </lineage>
</organism>
<feature type="transmembrane region" description="Helical" evidence="2">
    <location>
        <begin position="208"/>
        <end position="227"/>
    </location>
</feature>
<dbReference type="EMBL" id="QPFP01000448">
    <property type="protein sequence ID" value="TEB11404.1"/>
    <property type="molecule type" value="Genomic_DNA"/>
</dbReference>
<feature type="domain" description="DUF6533" evidence="3">
    <location>
        <begin position="23"/>
        <end position="67"/>
    </location>
</feature>
<evidence type="ECO:0000259" key="3">
    <source>
        <dbReference type="Pfam" id="PF20151"/>
    </source>
</evidence>
<feature type="compositionally biased region" description="Basic and acidic residues" evidence="1">
    <location>
        <begin position="335"/>
        <end position="367"/>
    </location>
</feature>
<evidence type="ECO:0000313" key="5">
    <source>
        <dbReference type="Proteomes" id="UP000298030"/>
    </source>
</evidence>
<feature type="transmembrane region" description="Helical" evidence="2">
    <location>
        <begin position="20"/>
        <end position="37"/>
    </location>
</feature>
<feature type="transmembrane region" description="Helical" evidence="2">
    <location>
        <begin position="121"/>
        <end position="138"/>
    </location>
</feature>
<keyword evidence="5" id="KW-1185">Reference proteome</keyword>
<keyword evidence="2" id="KW-0812">Transmembrane</keyword>
<dbReference type="Pfam" id="PF20151">
    <property type="entry name" value="DUF6533"/>
    <property type="match status" value="1"/>
</dbReference>
<dbReference type="InterPro" id="IPR045340">
    <property type="entry name" value="DUF6533"/>
</dbReference>
<proteinExistence type="predicted"/>
<evidence type="ECO:0000256" key="1">
    <source>
        <dbReference type="SAM" id="MobiDB-lite"/>
    </source>
</evidence>
<accession>A0A4Y7RQX3</accession>
<feature type="compositionally biased region" description="Acidic residues" evidence="1">
    <location>
        <begin position="325"/>
        <end position="334"/>
    </location>
</feature>
<gene>
    <name evidence="4" type="ORF">FA13DRAFT_1823767</name>
</gene>
<name>A0A4Y7RQX3_COPMI</name>
<comment type="caution">
    <text evidence="4">The sequence shown here is derived from an EMBL/GenBank/DDBJ whole genome shotgun (WGS) entry which is preliminary data.</text>
</comment>
<feature type="transmembrane region" description="Helical" evidence="2">
    <location>
        <begin position="247"/>
        <end position="268"/>
    </location>
</feature>